<dbReference type="GO" id="GO:0020037">
    <property type="term" value="F:heme binding"/>
    <property type="evidence" value="ECO:0007669"/>
    <property type="project" value="InterPro"/>
</dbReference>
<protein>
    <submittedName>
        <fullName evidence="10">Cytochrome c553</fullName>
    </submittedName>
</protein>
<keyword evidence="7" id="KW-0732">Signal</keyword>
<evidence type="ECO:0000313" key="9">
    <source>
        <dbReference type="EMBL" id="CAE6516251.1"/>
    </source>
</evidence>
<dbReference type="EMBL" id="FOUF01000009">
    <property type="protein sequence ID" value="SFM19942.1"/>
    <property type="molecule type" value="Genomic_DNA"/>
</dbReference>
<dbReference type="SUPFAM" id="SSF46626">
    <property type="entry name" value="Cytochrome c"/>
    <property type="match status" value="1"/>
</dbReference>
<dbReference type="InterPro" id="IPR036909">
    <property type="entry name" value="Cyt_c-like_dom_sf"/>
</dbReference>
<evidence type="ECO:0000256" key="5">
    <source>
        <dbReference type="ARBA" id="ARBA00023004"/>
    </source>
</evidence>
<keyword evidence="3 6" id="KW-0479">Metal-binding</keyword>
<keyword evidence="5 6" id="KW-0408">Iron</keyword>
<dbReference type="Gene3D" id="1.10.760.10">
    <property type="entry name" value="Cytochrome c-like domain"/>
    <property type="match status" value="1"/>
</dbReference>
<dbReference type="PROSITE" id="PS51007">
    <property type="entry name" value="CYTC"/>
    <property type="match status" value="1"/>
</dbReference>
<dbReference type="InterPro" id="IPR009056">
    <property type="entry name" value="Cyt_c-like_dom"/>
</dbReference>
<gene>
    <name evidence="9" type="ORF">NMYAN_60033</name>
    <name evidence="10" type="ORF">SAMN05421880_10947</name>
</gene>
<reference evidence="9" key="2">
    <citation type="submission" date="2021-02" db="EMBL/GenBank/DDBJ databases">
        <authorList>
            <person name="Han P."/>
        </authorList>
    </citation>
    <scope>NUCLEOTIDE SEQUENCE</scope>
    <source>
        <strain evidence="9">Nitrosomonas nitrosa 18-3D</strain>
    </source>
</reference>
<evidence type="ECO:0000256" key="2">
    <source>
        <dbReference type="ARBA" id="ARBA00022617"/>
    </source>
</evidence>
<evidence type="ECO:0000259" key="8">
    <source>
        <dbReference type="PROSITE" id="PS51007"/>
    </source>
</evidence>
<reference evidence="10 11" key="1">
    <citation type="submission" date="2016-10" db="EMBL/GenBank/DDBJ databases">
        <authorList>
            <person name="de Groot N.N."/>
        </authorList>
    </citation>
    <scope>NUCLEOTIDE SEQUENCE [LARGE SCALE GENOMIC DNA]</scope>
    <source>
        <strain evidence="10 11">Nm146</strain>
    </source>
</reference>
<sequence>MKKSVAVKLLLATGMILAFSGAVQAAGNAEAAKDKVSMCIGCHGIEGYKTAYPIVYHVPKLGGQHAAYLAKALKDYRSGERNHPSMTAVAATLSDEDIEDLAAYYANADN</sequence>
<feature type="domain" description="Cytochrome c" evidence="8">
    <location>
        <begin position="22"/>
        <end position="109"/>
    </location>
</feature>
<dbReference type="PANTHER" id="PTHR33751">
    <property type="entry name" value="CBB3-TYPE CYTOCHROME C OXIDASE SUBUNIT FIXP"/>
    <property type="match status" value="1"/>
</dbReference>
<keyword evidence="1" id="KW-0813">Transport</keyword>
<dbReference type="InterPro" id="IPR050597">
    <property type="entry name" value="Cytochrome_c_Oxidase_Subunit"/>
</dbReference>
<feature type="signal peptide" evidence="7">
    <location>
        <begin position="1"/>
        <end position="25"/>
    </location>
</feature>
<evidence type="ECO:0000256" key="1">
    <source>
        <dbReference type="ARBA" id="ARBA00022448"/>
    </source>
</evidence>
<dbReference type="GO" id="GO:0009055">
    <property type="term" value="F:electron transfer activity"/>
    <property type="evidence" value="ECO:0007669"/>
    <property type="project" value="InterPro"/>
</dbReference>
<dbReference type="Proteomes" id="UP000601736">
    <property type="component" value="Unassembled WGS sequence"/>
</dbReference>
<evidence type="ECO:0000256" key="4">
    <source>
        <dbReference type="ARBA" id="ARBA00022982"/>
    </source>
</evidence>
<accession>A0A1I4NWN6</accession>
<evidence type="ECO:0000256" key="3">
    <source>
        <dbReference type="ARBA" id="ARBA00022723"/>
    </source>
</evidence>
<keyword evidence="2 6" id="KW-0349">Heme</keyword>
<evidence type="ECO:0000313" key="10">
    <source>
        <dbReference type="EMBL" id="SFM19942.1"/>
    </source>
</evidence>
<evidence type="ECO:0000256" key="6">
    <source>
        <dbReference type="PROSITE-ProRule" id="PRU00433"/>
    </source>
</evidence>
<keyword evidence="11" id="KW-1185">Reference proteome</keyword>
<keyword evidence="4" id="KW-0249">Electron transport</keyword>
<evidence type="ECO:0000313" key="11">
    <source>
        <dbReference type="Proteomes" id="UP000199561"/>
    </source>
</evidence>
<dbReference type="AlphaFoldDB" id="A0A1I4NWN6"/>
<dbReference type="Pfam" id="PF00034">
    <property type="entry name" value="Cytochrom_C"/>
    <property type="match status" value="1"/>
</dbReference>
<dbReference type="GO" id="GO:0046872">
    <property type="term" value="F:metal ion binding"/>
    <property type="evidence" value="ECO:0007669"/>
    <property type="project" value="UniProtKB-KW"/>
</dbReference>
<name>A0A1I4NWN6_9PROT</name>
<proteinExistence type="predicted"/>
<dbReference type="STRING" id="52442.SAMN05421880_10947"/>
<dbReference type="EMBL" id="CAJNAP010000052">
    <property type="protein sequence ID" value="CAE6516251.1"/>
    <property type="molecule type" value="Genomic_DNA"/>
</dbReference>
<dbReference type="PANTHER" id="PTHR33751:SF9">
    <property type="entry name" value="CYTOCHROME C4"/>
    <property type="match status" value="1"/>
</dbReference>
<evidence type="ECO:0000256" key="7">
    <source>
        <dbReference type="SAM" id="SignalP"/>
    </source>
</evidence>
<feature type="chain" id="PRO_5033274395" evidence="7">
    <location>
        <begin position="26"/>
        <end position="110"/>
    </location>
</feature>
<dbReference type="Proteomes" id="UP000199561">
    <property type="component" value="Unassembled WGS sequence"/>
</dbReference>
<organism evidence="10 11">
    <name type="scientific">Nitrosomonas nitrosa</name>
    <dbReference type="NCBI Taxonomy" id="52442"/>
    <lineage>
        <taxon>Bacteria</taxon>
        <taxon>Pseudomonadati</taxon>
        <taxon>Pseudomonadota</taxon>
        <taxon>Betaproteobacteria</taxon>
        <taxon>Nitrosomonadales</taxon>
        <taxon>Nitrosomonadaceae</taxon>
        <taxon>Nitrosomonas</taxon>
    </lineage>
</organism>